<feature type="domain" description="Protein kinase" evidence="2">
    <location>
        <begin position="517"/>
        <end position="887"/>
    </location>
</feature>
<dbReference type="InterPro" id="IPR001245">
    <property type="entry name" value="Ser-Thr/Tyr_kinase_cat_dom"/>
</dbReference>
<feature type="compositionally biased region" description="Polar residues" evidence="1">
    <location>
        <begin position="1"/>
        <end position="12"/>
    </location>
</feature>
<dbReference type="InterPro" id="IPR000719">
    <property type="entry name" value="Prot_kinase_dom"/>
</dbReference>
<protein>
    <recommendedName>
        <fullName evidence="2">Protein kinase domain-containing protein</fullName>
    </recommendedName>
</protein>
<dbReference type="PROSITE" id="PS50011">
    <property type="entry name" value="PROTEIN_KINASE_DOM"/>
    <property type="match status" value="1"/>
</dbReference>
<feature type="compositionally biased region" description="Polar residues" evidence="1">
    <location>
        <begin position="135"/>
        <end position="158"/>
    </location>
</feature>
<feature type="region of interest" description="Disordered" evidence="1">
    <location>
        <begin position="384"/>
        <end position="485"/>
    </location>
</feature>
<sequence length="933" mass="99352">MSLGGSSLVTSNSPPPPGAPGAPDAPGGEHGGNGGPQAHLGTRNTSGSGSGAEGHGQRAEGGPTIVVPPPPRQRHATNSPAGTPERRSLTRSMSLEQRSSSFRRLRDDSDNESLDEGVMLYATEHSESREHLATITASPTPSPDSEISTPSRLGNSTSYQDLHNAAHSRGSYGNRDLLAQNEHLKQSFGTPTDRKQNIARILPRNPSFHERKSLEAVLHQADYTPTEYTEIEKLHETFGHRFLNALAENGPQLVRSVLHCVRERAKRDDVADAIELHVRILTKRKTRLHIVACSRDSVALFGDLVTTLARADISLREGRAWCSSEKTSLCIMRAEFPQADQLSSMNPSLSSADGMAMHCNEPTLSQSLLGALFGDNTLLALASGPTLRPSDDGTYEDNVDKGTLSDPEQWPRDDSADANYNYTNPHRPQQPQLQTFGGHSLPLPSHAPRSRASPKRKISGNRSSLFPPDSPTGSSQRHADQGGANKSLAETLADALASERKRLPHITSVPMLNPNHLTMDEKLVDGGSGEVWRASLRGVGDVALKVLTRHISDPSEVEAQWMREALALASMPQHPRIVRFYGCTRMLDTGAPALVLELVRGGPAAFSLQHDGEEASAAAAANAAVGSPTNGSQLVGSLKVGSLGSLSGSLTPLTPFTRALAQTVHAVSGGPGTTMRRACSLVAVCRVLLGLASALAHAHEHGVAHRDVKGSNILVPTRSEGCESDGSDMRLCDWGVACAKSVGSLAPQAMEVGPPAGLDDFSKRLSTSPGKEAIPSSSPELHDYTAETGTHRWMAPEVFDGRPYGCSADVYSFGMTMYELLSGQVPHSHLTPLDAARAASAGARPDVAEIAARAPESYIWIMERCWAQDPLRRPAMKDVATLMRDLLSESLSRSAATAFDDAGVRATAAASPIPAPPRVVMNKGLLSKQLGGT</sequence>
<evidence type="ECO:0000259" key="2">
    <source>
        <dbReference type="PROSITE" id="PS50011"/>
    </source>
</evidence>
<dbReference type="InterPro" id="IPR051681">
    <property type="entry name" value="Ser/Thr_Kinases-Pseudokinases"/>
</dbReference>
<dbReference type="GO" id="GO:0005524">
    <property type="term" value="F:ATP binding"/>
    <property type="evidence" value="ECO:0007669"/>
    <property type="project" value="InterPro"/>
</dbReference>
<gene>
    <name evidence="3" type="ORF">PPRO1316_LOCUS1211</name>
</gene>
<dbReference type="PANTHER" id="PTHR44329:SF261">
    <property type="entry name" value="ZINC FINGER CONTAINING PROTEIN KINASE-RELATED"/>
    <property type="match status" value="1"/>
</dbReference>
<evidence type="ECO:0000256" key="1">
    <source>
        <dbReference type="SAM" id="MobiDB-lite"/>
    </source>
</evidence>
<feature type="region of interest" description="Disordered" evidence="1">
    <location>
        <begin position="125"/>
        <end position="158"/>
    </location>
</feature>
<dbReference type="PROSITE" id="PS00108">
    <property type="entry name" value="PROTEIN_KINASE_ST"/>
    <property type="match status" value="1"/>
</dbReference>
<dbReference type="AlphaFoldDB" id="A0A7S3DZL6"/>
<name>A0A7S3DZL6_9CHLO</name>
<dbReference type="Pfam" id="PF07714">
    <property type="entry name" value="PK_Tyr_Ser-Thr"/>
    <property type="match status" value="2"/>
</dbReference>
<evidence type="ECO:0000313" key="3">
    <source>
        <dbReference type="EMBL" id="CAE0009819.1"/>
    </source>
</evidence>
<proteinExistence type="predicted"/>
<dbReference type="GO" id="GO:0004674">
    <property type="term" value="F:protein serine/threonine kinase activity"/>
    <property type="evidence" value="ECO:0007669"/>
    <property type="project" value="TreeGrafter"/>
</dbReference>
<accession>A0A7S3DZL6</accession>
<reference evidence="3" key="1">
    <citation type="submission" date="2021-01" db="EMBL/GenBank/DDBJ databases">
        <authorList>
            <person name="Corre E."/>
            <person name="Pelletier E."/>
            <person name="Niang G."/>
            <person name="Scheremetjew M."/>
            <person name="Finn R."/>
            <person name="Kale V."/>
            <person name="Holt S."/>
            <person name="Cochrane G."/>
            <person name="Meng A."/>
            <person name="Brown T."/>
            <person name="Cohen L."/>
        </authorList>
    </citation>
    <scope>NUCLEOTIDE SEQUENCE</scope>
    <source>
        <strain evidence="3">RCC2336</strain>
    </source>
</reference>
<dbReference type="SMART" id="SM00220">
    <property type="entry name" value="S_TKc"/>
    <property type="match status" value="1"/>
</dbReference>
<feature type="compositionally biased region" description="Polar residues" evidence="1">
    <location>
        <begin position="418"/>
        <end position="437"/>
    </location>
</feature>
<dbReference type="InterPro" id="IPR011009">
    <property type="entry name" value="Kinase-like_dom_sf"/>
</dbReference>
<dbReference type="Gene3D" id="1.10.510.10">
    <property type="entry name" value="Transferase(Phosphotransferase) domain 1"/>
    <property type="match status" value="2"/>
</dbReference>
<dbReference type="SUPFAM" id="SSF56112">
    <property type="entry name" value="Protein kinase-like (PK-like)"/>
    <property type="match status" value="1"/>
</dbReference>
<dbReference type="InterPro" id="IPR008271">
    <property type="entry name" value="Ser/Thr_kinase_AS"/>
</dbReference>
<feature type="compositionally biased region" description="Basic residues" evidence="1">
    <location>
        <begin position="448"/>
        <end position="459"/>
    </location>
</feature>
<dbReference type="CDD" id="cd14014">
    <property type="entry name" value="STKc_PknB_like"/>
    <property type="match status" value="1"/>
</dbReference>
<organism evidence="3">
    <name type="scientific">Pycnococcus provasolii</name>
    <dbReference type="NCBI Taxonomy" id="41880"/>
    <lineage>
        <taxon>Eukaryota</taxon>
        <taxon>Viridiplantae</taxon>
        <taxon>Chlorophyta</taxon>
        <taxon>Pseudoscourfieldiophyceae</taxon>
        <taxon>Pseudoscourfieldiales</taxon>
        <taxon>Pycnococcaceae</taxon>
        <taxon>Pycnococcus</taxon>
    </lineage>
</organism>
<dbReference type="EMBL" id="HBHV01001746">
    <property type="protein sequence ID" value="CAE0009819.1"/>
    <property type="molecule type" value="Transcribed_RNA"/>
</dbReference>
<feature type="region of interest" description="Disordered" evidence="1">
    <location>
        <begin position="1"/>
        <end position="110"/>
    </location>
</feature>
<dbReference type="PANTHER" id="PTHR44329">
    <property type="entry name" value="SERINE/THREONINE-PROTEIN KINASE TNNI3K-RELATED"/>
    <property type="match status" value="1"/>
</dbReference>